<sequence>MSTIATYLDRPIAFQRAFVALGAGITGALLLSQAVYWSRRSGDDTGWFFKTQVDWEEETGLRRAEQETARKRLLTLGVMEEDRKGIPAKLYFRVNFEKLEQLLTSGSASKQDCGNPANKDAENQQTGSRESGAPDCGNPANRIAGKSQTKLRKTTTETTAETTADISSTTALAAVAGASEAGLDAEERKEAFAALCRQTWEAYANAYFVRYETEAVRNAKGNATVVNLVKRLGAEAPEVARFFVERVSEAFVVRRCHGIGDLLAQCEAYRTQWASGMAVTAEGARQTDRTASNANTAQGAAEKAMAIVAARRAAAVQQGADHAE</sequence>
<evidence type="ECO:0000256" key="2">
    <source>
        <dbReference type="SAM" id="Phobius"/>
    </source>
</evidence>
<proteinExistence type="predicted"/>
<dbReference type="EMBL" id="JABBCQ020000009">
    <property type="protein sequence ID" value="MBI1625198.1"/>
    <property type="molecule type" value="Genomic_DNA"/>
</dbReference>
<feature type="transmembrane region" description="Helical" evidence="2">
    <location>
        <begin position="12"/>
        <end position="31"/>
    </location>
</feature>
<keyword evidence="2" id="KW-0472">Membrane</keyword>
<name>A0A843BEA5_9BURK</name>
<evidence type="ECO:0000256" key="1">
    <source>
        <dbReference type="SAM" id="MobiDB-lite"/>
    </source>
</evidence>
<reference evidence="3" key="1">
    <citation type="submission" date="2020-12" db="EMBL/GenBank/DDBJ databases">
        <title>Comamonas sp. nov., isolated from stream water.</title>
        <authorList>
            <person name="Park K.-H."/>
        </authorList>
    </citation>
    <scope>NUCLEOTIDE SEQUENCE</scope>
    <source>
        <strain evidence="3">EJ-4</strain>
    </source>
</reference>
<gene>
    <name evidence="3" type="ORF">HF327_011875</name>
</gene>
<dbReference type="Proteomes" id="UP000530032">
    <property type="component" value="Unassembled WGS sequence"/>
</dbReference>
<organism evidence="3 4">
    <name type="scientific">Comamonas suwonensis</name>
    <dbReference type="NCBI Taxonomy" id="2606214"/>
    <lineage>
        <taxon>Bacteria</taxon>
        <taxon>Pseudomonadati</taxon>
        <taxon>Pseudomonadota</taxon>
        <taxon>Betaproteobacteria</taxon>
        <taxon>Burkholderiales</taxon>
        <taxon>Comamonadaceae</taxon>
        <taxon>Comamonas</taxon>
    </lineage>
</organism>
<protein>
    <recommendedName>
        <fullName evidence="5">Replication protein O</fullName>
    </recommendedName>
</protein>
<keyword evidence="2" id="KW-1133">Transmembrane helix</keyword>
<dbReference type="RefSeq" id="WP_198460478.1">
    <property type="nucleotide sequence ID" value="NZ_JABBCQ020000009.1"/>
</dbReference>
<keyword evidence="2" id="KW-0812">Transmembrane</keyword>
<evidence type="ECO:0000313" key="4">
    <source>
        <dbReference type="Proteomes" id="UP000530032"/>
    </source>
</evidence>
<dbReference type="AlphaFoldDB" id="A0A843BEA5"/>
<comment type="caution">
    <text evidence="3">The sequence shown here is derived from an EMBL/GenBank/DDBJ whole genome shotgun (WGS) entry which is preliminary data.</text>
</comment>
<feature type="region of interest" description="Disordered" evidence="1">
    <location>
        <begin position="107"/>
        <end position="163"/>
    </location>
</feature>
<evidence type="ECO:0000313" key="3">
    <source>
        <dbReference type="EMBL" id="MBI1625198.1"/>
    </source>
</evidence>
<accession>A0A843BEA5</accession>
<keyword evidence="4" id="KW-1185">Reference proteome</keyword>
<evidence type="ECO:0008006" key="5">
    <source>
        <dbReference type="Google" id="ProtNLM"/>
    </source>
</evidence>